<sequence length="81" mass="8647">MSREPTLITETSLRNISTSFFAIGSLKLPITGVEKSGPEKRCVGGTLLIAAADDSSEALTSLQKIPNENGAFLMDTKIFES</sequence>
<protein>
    <recommendedName>
        <fullName evidence="3">YCII-related domain-containing protein</fullName>
    </recommendedName>
</protein>
<gene>
    <name evidence="1" type="ORF">CDAR_47651</name>
</gene>
<dbReference type="EMBL" id="BPLQ01000191">
    <property type="protein sequence ID" value="GIX68651.1"/>
    <property type="molecule type" value="Genomic_DNA"/>
</dbReference>
<comment type="caution">
    <text evidence="1">The sequence shown here is derived from an EMBL/GenBank/DDBJ whole genome shotgun (WGS) entry which is preliminary data.</text>
</comment>
<dbReference type="Proteomes" id="UP001054837">
    <property type="component" value="Unassembled WGS sequence"/>
</dbReference>
<organism evidence="1 2">
    <name type="scientific">Caerostris darwini</name>
    <dbReference type="NCBI Taxonomy" id="1538125"/>
    <lineage>
        <taxon>Eukaryota</taxon>
        <taxon>Metazoa</taxon>
        <taxon>Ecdysozoa</taxon>
        <taxon>Arthropoda</taxon>
        <taxon>Chelicerata</taxon>
        <taxon>Arachnida</taxon>
        <taxon>Araneae</taxon>
        <taxon>Araneomorphae</taxon>
        <taxon>Entelegynae</taxon>
        <taxon>Araneoidea</taxon>
        <taxon>Araneidae</taxon>
        <taxon>Caerostris</taxon>
    </lineage>
</organism>
<name>A0AAV4MB61_9ARAC</name>
<reference evidence="1 2" key="1">
    <citation type="submission" date="2021-06" db="EMBL/GenBank/DDBJ databases">
        <title>Caerostris darwini draft genome.</title>
        <authorList>
            <person name="Kono N."/>
            <person name="Arakawa K."/>
        </authorList>
    </citation>
    <scope>NUCLEOTIDE SEQUENCE [LARGE SCALE GENOMIC DNA]</scope>
</reference>
<evidence type="ECO:0000313" key="1">
    <source>
        <dbReference type="EMBL" id="GIX68651.1"/>
    </source>
</evidence>
<proteinExistence type="predicted"/>
<evidence type="ECO:0008006" key="3">
    <source>
        <dbReference type="Google" id="ProtNLM"/>
    </source>
</evidence>
<accession>A0AAV4MB61</accession>
<evidence type="ECO:0000313" key="2">
    <source>
        <dbReference type="Proteomes" id="UP001054837"/>
    </source>
</evidence>
<dbReference type="AlphaFoldDB" id="A0AAV4MB61"/>
<keyword evidence="2" id="KW-1185">Reference proteome</keyword>